<keyword evidence="2" id="KW-0732">Signal</keyword>
<dbReference type="InterPro" id="IPR051471">
    <property type="entry name" value="Bacterial_PTS_sugar_comp"/>
</dbReference>
<dbReference type="SUPFAM" id="SSF53062">
    <property type="entry name" value="PTS system fructose IIA component-like"/>
    <property type="match status" value="1"/>
</dbReference>
<evidence type="ECO:0000259" key="3">
    <source>
        <dbReference type="PROSITE" id="PS51096"/>
    </source>
</evidence>
<dbReference type="GO" id="GO:0016740">
    <property type="term" value="F:transferase activity"/>
    <property type="evidence" value="ECO:0007669"/>
    <property type="project" value="UniProtKB-KW"/>
</dbReference>
<dbReference type="Gene3D" id="3.40.50.510">
    <property type="entry name" value="Phosphotransferase system, mannose-type IIA component"/>
    <property type="match status" value="1"/>
</dbReference>
<evidence type="ECO:0000256" key="1">
    <source>
        <dbReference type="ARBA" id="ARBA00022679"/>
    </source>
</evidence>
<dbReference type="GO" id="GO:0016020">
    <property type="term" value="C:membrane"/>
    <property type="evidence" value="ECO:0007669"/>
    <property type="project" value="InterPro"/>
</dbReference>
<evidence type="ECO:0000256" key="2">
    <source>
        <dbReference type="SAM" id="SignalP"/>
    </source>
</evidence>
<keyword evidence="5" id="KW-1185">Reference proteome</keyword>
<feature type="signal peptide" evidence="2">
    <location>
        <begin position="1"/>
        <end position="29"/>
    </location>
</feature>
<evidence type="ECO:0000313" key="4">
    <source>
        <dbReference type="EMBL" id="NYE80856.1"/>
    </source>
</evidence>
<proteinExistence type="predicted"/>
<reference evidence="4 5" key="1">
    <citation type="submission" date="2020-07" db="EMBL/GenBank/DDBJ databases">
        <title>Genomic Encyclopedia of Type Strains, Phase IV (KMG-V): Genome sequencing to study the core and pangenomes of soil and plant-associated prokaryotes.</title>
        <authorList>
            <person name="Whitman W."/>
        </authorList>
    </citation>
    <scope>NUCLEOTIDE SEQUENCE [LARGE SCALE GENOMIC DNA]</scope>
    <source>
        <strain evidence="4 5">SAS40</strain>
    </source>
</reference>
<dbReference type="GO" id="GO:0009401">
    <property type="term" value="P:phosphoenolpyruvate-dependent sugar phosphotransferase system"/>
    <property type="evidence" value="ECO:0007669"/>
    <property type="project" value="InterPro"/>
</dbReference>
<dbReference type="Pfam" id="PF03610">
    <property type="entry name" value="EIIA-man"/>
    <property type="match status" value="1"/>
</dbReference>
<accession>A0A7Y9IQ63</accession>
<evidence type="ECO:0000313" key="5">
    <source>
        <dbReference type="Proteomes" id="UP000542125"/>
    </source>
</evidence>
<comment type="caution">
    <text evidence="4">The sequence shown here is derived from an EMBL/GenBank/DDBJ whole genome shotgun (WGS) entry which is preliminary data.</text>
</comment>
<feature type="chain" id="PRO_5030990077" evidence="2">
    <location>
        <begin position="30"/>
        <end position="134"/>
    </location>
</feature>
<keyword evidence="1" id="KW-0808">Transferase</keyword>
<name>A0A7Y9IQ63_9BURK</name>
<protein>
    <submittedName>
        <fullName evidence="4">PTS system ascorbate-specific IIA component</fullName>
    </submittedName>
</protein>
<dbReference type="AlphaFoldDB" id="A0A7Y9IQ63"/>
<dbReference type="InterPro" id="IPR036662">
    <property type="entry name" value="PTS_EIIA_man-typ_sf"/>
</dbReference>
<organism evidence="4 5">
    <name type="scientific">Pigmentiphaga litoralis</name>
    <dbReference type="NCBI Taxonomy" id="516702"/>
    <lineage>
        <taxon>Bacteria</taxon>
        <taxon>Pseudomonadati</taxon>
        <taxon>Pseudomonadota</taxon>
        <taxon>Betaproteobacteria</taxon>
        <taxon>Burkholderiales</taxon>
        <taxon>Alcaligenaceae</taxon>
        <taxon>Pigmentiphaga</taxon>
    </lineage>
</organism>
<dbReference type="PANTHER" id="PTHR33799:SF1">
    <property type="entry name" value="PTS SYSTEM MANNOSE-SPECIFIC EIIAB COMPONENT-RELATED"/>
    <property type="match status" value="1"/>
</dbReference>
<gene>
    <name evidence="4" type="ORF">FHW18_000127</name>
</gene>
<dbReference type="PROSITE" id="PS51096">
    <property type="entry name" value="PTS_EIIA_TYPE_4"/>
    <property type="match status" value="1"/>
</dbReference>
<sequence length="134" mass="13477">MVIVAHAPLASALLASVAHVFGAMSDVLAYDVGAHDDPAVTLDKVRGCIETVDRGTGVLVITDMVGATPANLAGKASGLAHGAGTPTAVISGANIPMLLRALTYRHLSLDDTAQRALAGGTQGILRTDGGPEEP</sequence>
<dbReference type="EMBL" id="JACBYR010000001">
    <property type="protein sequence ID" value="NYE80856.1"/>
    <property type="molecule type" value="Genomic_DNA"/>
</dbReference>
<dbReference type="Proteomes" id="UP000542125">
    <property type="component" value="Unassembled WGS sequence"/>
</dbReference>
<dbReference type="InterPro" id="IPR004701">
    <property type="entry name" value="PTS_EIIA_man-typ"/>
</dbReference>
<feature type="domain" description="PTS EIIA type-4" evidence="3">
    <location>
        <begin position="1"/>
        <end position="124"/>
    </location>
</feature>
<dbReference type="PANTHER" id="PTHR33799">
    <property type="entry name" value="PTS PERMEASE-RELATED-RELATED"/>
    <property type="match status" value="1"/>
</dbReference>